<proteinExistence type="predicted"/>
<gene>
    <name evidence="2" type="ORF">C8F04DRAFT_1187038</name>
</gene>
<feature type="region of interest" description="Disordered" evidence="1">
    <location>
        <begin position="26"/>
        <end position="106"/>
    </location>
</feature>
<dbReference type="EMBL" id="JARJCM010000094">
    <property type="protein sequence ID" value="KAJ7030069.1"/>
    <property type="molecule type" value="Genomic_DNA"/>
</dbReference>
<protein>
    <submittedName>
        <fullName evidence="2">Uncharacterized protein</fullName>
    </submittedName>
</protein>
<sequence>MSKSTKPTRGKRGSYRGVCHHPRYMKAIGLDPDTPPPHDPWPAFLKEQKEAKRAARKAARAGKRDEPPPPKVWDSPGWGPAPAWDASVPWDGPGWGLPPSSNTNGRDVVDTQRSSLFRCRIFELLLGRALLKQLLAFVSALPAFPQSPQQRRIVISGWGARWMDQQMNAVFQLVLHGAIHGLRAGAAAAAGDVGGHQVDGILGCSLGSLGVLVHRLKTGEESGEAWLYTSKSRTRYIRWCTHDDME</sequence>
<comment type="caution">
    <text evidence="2">The sequence shown here is derived from an EMBL/GenBank/DDBJ whole genome shotgun (WGS) entry which is preliminary data.</text>
</comment>
<dbReference type="Proteomes" id="UP001218188">
    <property type="component" value="Unassembled WGS sequence"/>
</dbReference>
<evidence type="ECO:0000313" key="2">
    <source>
        <dbReference type="EMBL" id="KAJ7030069.1"/>
    </source>
</evidence>
<keyword evidence="3" id="KW-1185">Reference proteome</keyword>
<evidence type="ECO:0000256" key="1">
    <source>
        <dbReference type="SAM" id="MobiDB-lite"/>
    </source>
</evidence>
<name>A0AAD6X2S1_9AGAR</name>
<reference evidence="2" key="1">
    <citation type="submission" date="2023-03" db="EMBL/GenBank/DDBJ databases">
        <title>Massive genome expansion in bonnet fungi (Mycena s.s.) driven by repeated elements and novel gene families across ecological guilds.</title>
        <authorList>
            <consortium name="Lawrence Berkeley National Laboratory"/>
            <person name="Harder C.B."/>
            <person name="Miyauchi S."/>
            <person name="Viragh M."/>
            <person name="Kuo A."/>
            <person name="Thoen E."/>
            <person name="Andreopoulos B."/>
            <person name="Lu D."/>
            <person name="Skrede I."/>
            <person name="Drula E."/>
            <person name="Henrissat B."/>
            <person name="Morin E."/>
            <person name="Kohler A."/>
            <person name="Barry K."/>
            <person name="LaButti K."/>
            <person name="Morin E."/>
            <person name="Salamov A."/>
            <person name="Lipzen A."/>
            <person name="Mereny Z."/>
            <person name="Hegedus B."/>
            <person name="Baldrian P."/>
            <person name="Stursova M."/>
            <person name="Weitz H."/>
            <person name="Taylor A."/>
            <person name="Grigoriev I.V."/>
            <person name="Nagy L.G."/>
            <person name="Martin F."/>
            <person name="Kauserud H."/>
        </authorList>
    </citation>
    <scope>NUCLEOTIDE SEQUENCE</scope>
    <source>
        <strain evidence="2">CBHHK200</strain>
    </source>
</reference>
<evidence type="ECO:0000313" key="3">
    <source>
        <dbReference type="Proteomes" id="UP001218188"/>
    </source>
</evidence>
<dbReference type="AlphaFoldDB" id="A0AAD6X2S1"/>
<accession>A0AAD6X2S1</accession>
<organism evidence="2 3">
    <name type="scientific">Mycena alexandri</name>
    <dbReference type="NCBI Taxonomy" id="1745969"/>
    <lineage>
        <taxon>Eukaryota</taxon>
        <taxon>Fungi</taxon>
        <taxon>Dikarya</taxon>
        <taxon>Basidiomycota</taxon>
        <taxon>Agaricomycotina</taxon>
        <taxon>Agaricomycetes</taxon>
        <taxon>Agaricomycetidae</taxon>
        <taxon>Agaricales</taxon>
        <taxon>Marasmiineae</taxon>
        <taxon>Mycenaceae</taxon>
        <taxon>Mycena</taxon>
    </lineage>
</organism>